<dbReference type="InterPro" id="IPR003481">
    <property type="entry name" value="FliD_N"/>
</dbReference>
<organism evidence="8 9">
    <name type="scientific">Marinobacterium marinum</name>
    <dbReference type="NCBI Taxonomy" id="2756129"/>
    <lineage>
        <taxon>Bacteria</taxon>
        <taxon>Pseudomonadati</taxon>
        <taxon>Pseudomonadota</taxon>
        <taxon>Gammaproteobacteria</taxon>
        <taxon>Oceanospirillales</taxon>
        <taxon>Oceanospirillaceae</taxon>
        <taxon>Marinobacterium</taxon>
    </lineage>
</organism>
<protein>
    <recommendedName>
        <fullName evidence="5">Flagellar hook-associated protein 2</fullName>
        <shortName evidence="5">HAP2</shortName>
    </recommendedName>
    <alternativeName>
        <fullName evidence="5">Flagellar cap protein</fullName>
    </alternativeName>
</protein>
<dbReference type="Pfam" id="PF02465">
    <property type="entry name" value="FliD_N"/>
    <property type="match status" value="1"/>
</dbReference>
<feature type="domain" description="Flagellar hook-associated protein 2 N-terminal" evidence="6">
    <location>
        <begin position="10"/>
        <end position="107"/>
    </location>
</feature>
<dbReference type="Proteomes" id="UP000538931">
    <property type="component" value="Unassembled WGS sequence"/>
</dbReference>
<comment type="function">
    <text evidence="5">Required for morphogenesis and for the elongation of the flagellar filament by facilitating polymerization of the flagellin monomers at the tip of growing filament. Forms a capping structure, which prevents flagellin subunits (transported through the central channel of the flagellum) from leaking out without polymerization at the distal end.</text>
</comment>
<comment type="subunit">
    <text evidence="2 5">Homopentamer.</text>
</comment>
<dbReference type="GO" id="GO:0005576">
    <property type="term" value="C:extracellular region"/>
    <property type="evidence" value="ECO:0007669"/>
    <property type="project" value="UniProtKB-SubCell"/>
</dbReference>
<dbReference type="GO" id="GO:0071973">
    <property type="term" value="P:bacterial-type flagellum-dependent cell motility"/>
    <property type="evidence" value="ECO:0007669"/>
    <property type="project" value="TreeGrafter"/>
</dbReference>
<keyword evidence="9" id="KW-1185">Reference proteome</keyword>
<comment type="subcellular location">
    <subcellularLocation>
        <location evidence="5">Secreted</location>
    </subcellularLocation>
    <subcellularLocation>
        <location evidence="5">Bacterial flagellum</location>
    </subcellularLocation>
</comment>
<dbReference type="Pfam" id="PF07196">
    <property type="entry name" value="Flagellin_IN"/>
    <property type="match status" value="1"/>
</dbReference>
<keyword evidence="3" id="KW-0175">Coiled coil</keyword>
<evidence type="ECO:0000256" key="4">
    <source>
        <dbReference type="ARBA" id="ARBA00023143"/>
    </source>
</evidence>
<evidence type="ECO:0000313" key="8">
    <source>
        <dbReference type="EMBL" id="MBA4500915.1"/>
    </source>
</evidence>
<dbReference type="InterPro" id="IPR010809">
    <property type="entry name" value="FliD_C"/>
</dbReference>
<name>A0A7W1WVC2_9GAMM</name>
<sequence>MAITSTGFGSGLPINDLVAKLVTAEATPATTRLDRREARLQTELSAIGILKGALSDFQSSFKGLADVDNFTSRSARSSDGKVASFSADESASLGSYSLEVSNLASAHKLVGQSGYTDGDTGTLTFDNAAGKSFTVDIADSNTSLEGIRDAINDAEDNFGMTATILNLESGPRLVLTSDDTGADNRITSISSTSTTGDLSGFDYTYTANADTALDGDDGNYDQVTAALDARFSLEGQLMTSSSNTIEDVIPGATITLKDTTEADKPITLTVNTNTTNVKSMIEGFVESYNALQGLIAQQTAYNPDTEAAGPLQGDALTRTIQNQLRTLMSGGQTDEGINSLAQLGITTQRNGQLELDSEKLDDALKNRFSEVSRFFSDENNGFAKRLDTTLEGYLQSNGTFATRTDLLNRQMDDIGDQRESLGLRLQKLEARLFSQFNAMDATVAQLNNTGNYLQQQLASLAQIGQNSSKK</sequence>
<dbReference type="PANTHER" id="PTHR30288:SF0">
    <property type="entry name" value="FLAGELLAR HOOK-ASSOCIATED PROTEIN 2"/>
    <property type="match status" value="1"/>
</dbReference>
<dbReference type="EMBL" id="JACEMT010000029">
    <property type="protein sequence ID" value="MBA4500915.1"/>
    <property type="molecule type" value="Genomic_DNA"/>
</dbReference>
<gene>
    <name evidence="8" type="primary">fliD</name>
    <name evidence="8" type="ORF">H1S06_00830</name>
</gene>
<feature type="domain" description="Flagellar hook-associated protein 2 C-terminal" evidence="7">
    <location>
        <begin position="226"/>
        <end position="448"/>
    </location>
</feature>
<dbReference type="Pfam" id="PF07195">
    <property type="entry name" value="FliD_C"/>
    <property type="match status" value="1"/>
</dbReference>
<evidence type="ECO:0000256" key="3">
    <source>
        <dbReference type="ARBA" id="ARBA00023054"/>
    </source>
</evidence>
<dbReference type="GO" id="GO:0009424">
    <property type="term" value="C:bacterial-type flagellum hook"/>
    <property type="evidence" value="ECO:0007669"/>
    <property type="project" value="UniProtKB-UniRule"/>
</dbReference>
<evidence type="ECO:0000256" key="1">
    <source>
        <dbReference type="ARBA" id="ARBA00009764"/>
    </source>
</evidence>
<accession>A0A7W1WVC2</accession>
<dbReference type="GO" id="GO:0009421">
    <property type="term" value="C:bacterial-type flagellum filament cap"/>
    <property type="evidence" value="ECO:0007669"/>
    <property type="project" value="InterPro"/>
</dbReference>
<keyword evidence="8" id="KW-0969">Cilium</keyword>
<evidence type="ECO:0000313" key="9">
    <source>
        <dbReference type="Proteomes" id="UP000538931"/>
    </source>
</evidence>
<evidence type="ECO:0000259" key="6">
    <source>
        <dbReference type="Pfam" id="PF02465"/>
    </source>
</evidence>
<dbReference type="PANTHER" id="PTHR30288">
    <property type="entry name" value="FLAGELLAR CAP/ASSEMBLY PROTEIN FLID"/>
    <property type="match status" value="1"/>
</dbReference>
<comment type="similarity">
    <text evidence="1 5">Belongs to the FliD family.</text>
</comment>
<evidence type="ECO:0000256" key="5">
    <source>
        <dbReference type="RuleBase" id="RU362066"/>
    </source>
</evidence>
<dbReference type="AlphaFoldDB" id="A0A7W1WVC2"/>
<dbReference type="GO" id="GO:0007155">
    <property type="term" value="P:cell adhesion"/>
    <property type="evidence" value="ECO:0007669"/>
    <property type="project" value="InterPro"/>
</dbReference>
<dbReference type="InterPro" id="IPR040026">
    <property type="entry name" value="FliD"/>
</dbReference>
<reference evidence="8 9" key="1">
    <citation type="submission" date="2020-07" db="EMBL/GenBank/DDBJ databases">
        <title>Bacterium isolated from marien macroalgae.</title>
        <authorList>
            <person name="Zhu K."/>
            <person name="Lu D."/>
            <person name="Du Z."/>
        </authorList>
    </citation>
    <scope>NUCLEOTIDE SEQUENCE [LARGE SCALE GENOMIC DNA]</scope>
    <source>
        <strain evidence="8 9">3-1745</strain>
    </source>
</reference>
<keyword evidence="8" id="KW-0966">Cell projection</keyword>
<evidence type="ECO:0000256" key="2">
    <source>
        <dbReference type="ARBA" id="ARBA00011255"/>
    </source>
</evidence>
<keyword evidence="5" id="KW-0964">Secreted</keyword>
<keyword evidence="4 5" id="KW-0975">Bacterial flagellum</keyword>
<comment type="caution">
    <text evidence="8">The sequence shown here is derived from an EMBL/GenBank/DDBJ whole genome shotgun (WGS) entry which is preliminary data.</text>
</comment>
<proteinExistence type="inferred from homology"/>
<evidence type="ECO:0000259" key="7">
    <source>
        <dbReference type="Pfam" id="PF07195"/>
    </source>
</evidence>
<keyword evidence="8" id="KW-0282">Flagellum</keyword>
<dbReference type="RefSeq" id="WP_181736385.1">
    <property type="nucleotide sequence ID" value="NZ_JACEMT010000029.1"/>
</dbReference>
<dbReference type="InterPro" id="IPR010810">
    <property type="entry name" value="Flagellin_hook_IN_motif"/>
</dbReference>